<evidence type="ECO:0000256" key="3">
    <source>
        <dbReference type="ARBA" id="ARBA00023163"/>
    </source>
</evidence>
<dbReference type="CDD" id="cd00090">
    <property type="entry name" value="HTH_ARSR"/>
    <property type="match status" value="1"/>
</dbReference>
<dbReference type="InterPro" id="IPR014036">
    <property type="entry name" value="DeoR-like_C"/>
</dbReference>
<proteinExistence type="predicted"/>
<protein>
    <submittedName>
        <fullName evidence="5">DeoR/GlpR transcriptional regulator</fullName>
    </submittedName>
</protein>
<keyword evidence="2" id="KW-0238">DNA-binding</keyword>
<dbReference type="SMART" id="SM00420">
    <property type="entry name" value="HTH_DEOR"/>
    <property type="match status" value="1"/>
</dbReference>
<dbReference type="PANTHER" id="PTHR30363">
    <property type="entry name" value="HTH-TYPE TRANSCRIPTIONAL REGULATOR SRLR-RELATED"/>
    <property type="match status" value="1"/>
</dbReference>
<dbReference type="InterPro" id="IPR037171">
    <property type="entry name" value="NagB/RpiA_transferase-like"/>
</dbReference>
<name>A0ABS3HS71_9ENTE</name>
<dbReference type="Proteomes" id="UP000664857">
    <property type="component" value="Unassembled WGS sequence"/>
</dbReference>
<keyword evidence="6" id="KW-1185">Reference proteome</keyword>
<sequence>MKVLTEERQQEILRLLKEKEIIKTRELMDVFQVSESTIRRDLQEMEEAGWLRRIHGGAKKIIKLEMEPSMTEKSSKNVQEKQAIAKYAASLVMPGEFVFLDAGTTTFEMLPFLADKSVQIITNSVPHANLSIELGLPTTMLGGSIRLTTKAVVGSQTIEQLKTYYFDKAFMGTNGIHEEYGYTTADTEEAATKKAAMNQAQHVFILADESKFNKVNFAKMGNLDEAIVITNQLSVGNSHVLREKTMIKEVGK</sequence>
<dbReference type="InterPro" id="IPR036388">
    <property type="entry name" value="WH-like_DNA-bd_sf"/>
</dbReference>
<dbReference type="InterPro" id="IPR018356">
    <property type="entry name" value="Tscrpt_reg_HTH_DeoR_CS"/>
</dbReference>
<dbReference type="InterPro" id="IPR050313">
    <property type="entry name" value="Carb_Metab_HTH_regulators"/>
</dbReference>
<dbReference type="Pfam" id="PF08220">
    <property type="entry name" value="HTH_DeoR"/>
    <property type="match status" value="1"/>
</dbReference>
<feature type="domain" description="HTH deoR-type" evidence="4">
    <location>
        <begin position="5"/>
        <end position="60"/>
    </location>
</feature>
<comment type="caution">
    <text evidence="5">The sequence shown here is derived from an EMBL/GenBank/DDBJ whole genome shotgun (WGS) entry which is preliminary data.</text>
</comment>
<dbReference type="SUPFAM" id="SSF100950">
    <property type="entry name" value="NagB/RpiA/CoA transferase-like"/>
    <property type="match status" value="1"/>
</dbReference>
<dbReference type="InterPro" id="IPR036390">
    <property type="entry name" value="WH_DNA-bd_sf"/>
</dbReference>
<dbReference type="Gene3D" id="1.10.10.10">
    <property type="entry name" value="Winged helix-like DNA-binding domain superfamily/Winged helix DNA-binding domain"/>
    <property type="match status" value="1"/>
</dbReference>
<dbReference type="InterPro" id="IPR001034">
    <property type="entry name" value="DeoR_HTH"/>
</dbReference>
<dbReference type="Pfam" id="PF00455">
    <property type="entry name" value="DeoRC"/>
    <property type="match status" value="1"/>
</dbReference>
<dbReference type="PROSITE" id="PS00894">
    <property type="entry name" value="HTH_DEOR_1"/>
    <property type="match status" value="1"/>
</dbReference>
<reference evidence="5 6" key="1">
    <citation type="submission" date="2021-03" db="EMBL/GenBank/DDBJ databases">
        <title>Enterococcal diversity collection.</title>
        <authorList>
            <person name="Gilmore M.S."/>
            <person name="Schwartzman J."/>
            <person name="Van Tyne D."/>
            <person name="Martin M."/>
            <person name="Earl A.M."/>
            <person name="Manson A.L."/>
            <person name="Straub T."/>
            <person name="Salamzade R."/>
            <person name="Saavedra J."/>
            <person name="Lebreton F."/>
            <person name="Prichula J."/>
            <person name="Schaufler K."/>
            <person name="Gaca A."/>
            <person name="Sgardioli B."/>
            <person name="Wagenaar J."/>
            <person name="Strong T."/>
        </authorList>
    </citation>
    <scope>NUCLEOTIDE SEQUENCE [LARGE SCALE GENOMIC DNA]</scope>
    <source>
        <strain evidence="5 6">DIV0080</strain>
    </source>
</reference>
<dbReference type="SUPFAM" id="SSF46785">
    <property type="entry name" value="Winged helix' DNA-binding domain"/>
    <property type="match status" value="1"/>
</dbReference>
<dbReference type="PANTHER" id="PTHR30363:SF56">
    <property type="entry name" value="TRANSCRIPTIONAL REGULATOR, DEOR FAMILY"/>
    <property type="match status" value="1"/>
</dbReference>
<keyword evidence="1" id="KW-0805">Transcription regulation</keyword>
<dbReference type="EMBL" id="JAFLVX010000015">
    <property type="protein sequence ID" value="MBO0476604.1"/>
    <property type="molecule type" value="Genomic_DNA"/>
</dbReference>
<evidence type="ECO:0000256" key="2">
    <source>
        <dbReference type="ARBA" id="ARBA00023125"/>
    </source>
</evidence>
<evidence type="ECO:0000259" key="4">
    <source>
        <dbReference type="PROSITE" id="PS51000"/>
    </source>
</evidence>
<accession>A0ABS3HS71</accession>
<dbReference type="SMART" id="SM01134">
    <property type="entry name" value="DeoRC"/>
    <property type="match status" value="1"/>
</dbReference>
<organism evidence="5 6">
    <name type="scientific">Candidatus Vagococcus giribetii</name>
    <dbReference type="NCBI Taxonomy" id="2230876"/>
    <lineage>
        <taxon>Bacteria</taxon>
        <taxon>Bacillati</taxon>
        <taxon>Bacillota</taxon>
        <taxon>Bacilli</taxon>
        <taxon>Lactobacillales</taxon>
        <taxon>Enterococcaceae</taxon>
        <taxon>Vagococcus</taxon>
    </lineage>
</organism>
<evidence type="ECO:0000256" key="1">
    <source>
        <dbReference type="ARBA" id="ARBA00023015"/>
    </source>
</evidence>
<gene>
    <name evidence="5" type="ORF">DOK76_05945</name>
</gene>
<keyword evidence="3" id="KW-0804">Transcription</keyword>
<evidence type="ECO:0000313" key="6">
    <source>
        <dbReference type="Proteomes" id="UP000664857"/>
    </source>
</evidence>
<dbReference type="PRINTS" id="PR00037">
    <property type="entry name" value="HTHLACR"/>
</dbReference>
<dbReference type="Gene3D" id="3.40.50.1360">
    <property type="match status" value="1"/>
</dbReference>
<dbReference type="InterPro" id="IPR011991">
    <property type="entry name" value="ArsR-like_HTH"/>
</dbReference>
<dbReference type="PROSITE" id="PS51000">
    <property type="entry name" value="HTH_DEOR_2"/>
    <property type="match status" value="1"/>
</dbReference>
<evidence type="ECO:0000313" key="5">
    <source>
        <dbReference type="EMBL" id="MBO0476604.1"/>
    </source>
</evidence>